<proteinExistence type="predicted"/>
<gene>
    <name evidence="1" type="ORF">QUG92_07125</name>
</gene>
<dbReference type="RefSeq" id="WP_289458406.1">
    <property type="nucleotide sequence ID" value="NZ_JAUCML010000004.1"/>
</dbReference>
<protein>
    <submittedName>
        <fullName evidence="1">Uncharacterized protein</fullName>
    </submittedName>
</protein>
<name>A0ABT7T5M2_9MICO</name>
<keyword evidence="2" id="KW-1185">Reference proteome</keyword>
<dbReference type="EMBL" id="JAUCML010000004">
    <property type="protein sequence ID" value="MDM7884874.1"/>
    <property type="molecule type" value="Genomic_DNA"/>
</dbReference>
<evidence type="ECO:0000313" key="2">
    <source>
        <dbReference type="Proteomes" id="UP001237823"/>
    </source>
</evidence>
<accession>A0ABT7T5M2</accession>
<evidence type="ECO:0000313" key="1">
    <source>
        <dbReference type="EMBL" id="MDM7884874.1"/>
    </source>
</evidence>
<comment type="caution">
    <text evidence="1">The sequence shown here is derived from an EMBL/GenBank/DDBJ whole genome shotgun (WGS) entry which is preliminary data.</text>
</comment>
<reference evidence="1 2" key="1">
    <citation type="submission" date="2023-06" db="EMBL/GenBank/DDBJ databases">
        <authorList>
            <person name="Feng G."/>
            <person name="Li J."/>
            <person name="Zhu H."/>
        </authorList>
    </citation>
    <scope>NUCLEOTIDE SEQUENCE [LARGE SCALE GENOMIC DNA]</scope>
    <source>
        <strain evidence="1 2">RHCKG23</strain>
    </source>
</reference>
<dbReference type="Proteomes" id="UP001237823">
    <property type="component" value="Unassembled WGS sequence"/>
</dbReference>
<sequence>MTSIWTTQQPAMRVQWGTRPSEPNDAVGALRETLAVLACCGAPFAGPWKLLDPSSEEADGAFVGDLTDDEVSLLIHRGVTRNADGQPFPRDGYSVSLVGKLVGSVGASMRLHVGATVSEYIVNEVAVRSGRCSPGRRWISGRATVSTTARSFGDSSSSGVPTWRR</sequence>
<organism evidence="1 2">
    <name type="scientific">Curtobacterium citri</name>
    <dbReference type="NCBI Taxonomy" id="3055139"/>
    <lineage>
        <taxon>Bacteria</taxon>
        <taxon>Bacillati</taxon>
        <taxon>Actinomycetota</taxon>
        <taxon>Actinomycetes</taxon>
        <taxon>Micrococcales</taxon>
        <taxon>Microbacteriaceae</taxon>
        <taxon>Curtobacterium</taxon>
    </lineage>
</organism>